<reference evidence="5" key="1">
    <citation type="submission" date="2020-07" db="EMBL/GenBank/DDBJ databases">
        <title>Vallitalea pronyensis genome.</title>
        <authorList>
            <person name="Postec A."/>
        </authorList>
    </citation>
    <scope>NUCLEOTIDE SEQUENCE</scope>
    <source>
        <strain evidence="5">FatNI3</strain>
    </source>
</reference>
<dbReference type="RefSeq" id="WP_212694862.1">
    <property type="nucleotide sequence ID" value="NZ_CP058649.1"/>
</dbReference>
<dbReference type="SMART" id="SM00342">
    <property type="entry name" value="HTH_ARAC"/>
    <property type="match status" value="1"/>
</dbReference>
<gene>
    <name evidence="5" type="ORF">HZI73_18555</name>
</gene>
<dbReference type="GO" id="GO:0003700">
    <property type="term" value="F:DNA-binding transcription factor activity"/>
    <property type="evidence" value="ECO:0007669"/>
    <property type="project" value="InterPro"/>
</dbReference>
<dbReference type="Pfam" id="PF12833">
    <property type="entry name" value="HTH_18"/>
    <property type="match status" value="1"/>
</dbReference>
<dbReference type="InterPro" id="IPR018062">
    <property type="entry name" value="HTH_AraC-typ_CS"/>
</dbReference>
<dbReference type="EMBL" id="CP058649">
    <property type="protein sequence ID" value="QUI24169.1"/>
    <property type="molecule type" value="Genomic_DNA"/>
</dbReference>
<dbReference type="PANTHER" id="PTHR43280:SF2">
    <property type="entry name" value="HTH-TYPE TRANSCRIPTIONAL REGULATOR EXSA"/>
    <property type="match status" value="1"/>
</dbReference>
<organism evidence="5 6">
    <name type="scientific">Vallitalea pronyensis</name>
    <dbReference type="NCBI Taxonomy" id="1348613"/>
    <lineage>
        <taxon>Bacteria</taxon>
        <taxon>Bacillati</taxon>
        <taxon>Bacillota</taxon>
        <taxon>Clostridia</taxon>
        <taxon>Lachnospirales</taxon>
        <taxon>Vallitaleaceae</taxon>
        <taxon>Vallitalea</taxon>
    </lineage>
</organism>
<dbReference type="Pfam" id="PF02311">
    <property type="entry name" value="AraC_binding"/>
    <property type="match status" value="1"/>
</dbReference>
<dbReference type="SUPFAM" id="SSF46689">
    <property type="entry name" value="Homeodomain-like"/>
    <property type="match status" value="2"/>
</dbReference>
<protein>
    <submittedName>
        <fullName evidence="5">AraC family transcriptional regulator</fullName>
    </submittedName>
</protein>
<dbReference type="SUPFAM" id="SSF51182">
    <property type="entry name" value="RmlC-like cupins"/>
    <property type="match status" value="1"/>
</dbReference>
<dbReference type="PROSITE" id="PS00041">
    <property type="entry name" value="HTH_ARAC_FAMILY_1"/>
    <property type="match status" value="1"/>
</dbReference>
<evidence type="ECO:0000256" key="2">
    <source>
        <dbReference type="ARBA" id="ARBA00023125"/>
    </source>
</evidence>
<dbReference type="Proteomes" id="UP000683246">
    <property type="component" value="Chromosome"/>
</dbReference>
<evidence type="ECO:0000313" key="6">
    <source>
        <dbReference type="Proteomes" id="UP000683246"/>
    </source>
</evidence>
<dbReference type="InterPro" id="IPR011051">
    <property type="entry name" value="RmlC_Cupin_sf"/>
</dbReference>
<keyword evidence="2" id="KW-0238">DNA-binding</keyword>
<dbReference type="GO" id="GO:0043565">
    <property type="term" value="F:sequence-specific DNA binding"/>
    <property type="evidence" value="ECO:0007669"/>
    <property type="project" value="InterPro"/>
</dbReference>
<dbReference type="InterPro" id="IPR018060">
    <property type="entry name" value="HTH_AraC"/>
</dbReference>
<evidence type="ECO:0000259" key="4">
    <source>
        <dbReference type="PROSITE" id="PS01124"/>
    </source>
</evidence>
<evidence type="ECO:0000313" key="5">
    <source>
        <dbReference type="EMBL" id="QUI24169.1"/>
    </source>
</evidence>
<keyword evidence="1" id="KW-0805">Transcription regulation</keyword>
<dbReference type="Gene3D" id="1.10.10.60">
    <property type="entry name" value="Homeodomain-like"/>
    <property type="match status" value="2"/>
</dbReference>
<evidence type="ECO:0000256" key="1">
    <source>
        <dbReference type="ARBA" id="ARBA00023015"/>
    </source>
</evidence>
<dbReference type="PRINTS" id="PR00032">
    <property type="entry name" value="HTHARAC"/>
</dbReference>
<keyword evidence="3" id="KW-0804">Transcription</keyword>
<dbReference type="Gene3D" id="2.60.120.10">
    <property type="entry name" value="Jelly Rolls"/>
    <property type="match status" value="1"/>
</dbReference>
<dbReference type="KEGG" id="vpy:HZI73_18555"/>
<dbReference type="InterPro" id="IPR014710">
    <property type="entry name" value="RmlC-like_jellyroll"/>
</dbReference>
<proteinExistence type="predicted"/>
<dbReference type="PROSITE" id="PS01124">
    <property type="entry name" value="HTH_ARAC_FAMILY_2"/>
    <property type="match status" value="1"/>
</dbReference>
<dbReference type="InterPro" id="IPR009057">
    <property type="entry name" value="Homeodomain-like_sf"/>
</dbReference>
<dbReference type="InterPro" id="IPR020449">
    <property type="entry name" value="Tscrpt_reg_AraC-type_HTH"/>
</dbReference>
<keyword evidence="6" id="KW-1185">Reference proteome</keyword>
<dbReference type="PANTHER" id="PTHR43280">
    <property type="entry name" value="ARAC-FAMILY TRANSCRIPTIONAL REGULATOR"/>
    <property type="match status" value="1"/>
</dbReference>
<sequence>MNEPYLETYQMDESIRAKHYFIDYHSSGDYFFPIQPHWHPYIEILYFIDGSAKCYLDGHFYHLKAGDMVFINHGDIHAIFNESHQMLDYYVIKFNHNALFNTMGSVMDTRDILLYNQHKSAFQRIFTRDEIGDGDIPDLIKETFEENKHMQYGFESAIKINISKLFLWHLRHFHVTCKPTYTLSEKELSFLKVINDLLTHHYHEEISTQWMAKQCNMSYSYFSRYFKKLVGKTFIRYMNDFRISEAEKLLLTENLNITEIAFRTGFATTSYFIKQFKRVKNTTPHQYRNHVFETFLGAKNSHRST</sequence>
<accession>A0A8J8MMF9</accession>
<dbReference type="AlphaFoldDB" id="A0A8J8MMF9"/>
<dbReference type="InterPro" id="IPR003313">
    <property type="entry name" value="AraC-bd"/>
</dbReference>
<evidence type="ECO:0000256" key="3">
    <source>
        <dbReference type="ARBA" id="ARBA00023163"/>
    </source>
</evidence>
<feature type="domain" description="HTH araC/xylS-type" evidence="4">
    <location>
        <begin position="192"/>
        <end position="290"/>
    </location>
</feature>
<name>A0A8J8MMF9_9FIRM</name>